<feature type="compositionally biased region" description="Basic and acidic residues" evidence="2">
    <location>
        <begin position="133"/>
        <end position="151"/>
    </location>
</feature>
<reference evidence="3 4" key="1">
    <citation type="submission" date="2023-08" db="EMBL/GenBank/DDBJ databases">
        <title>Black Yeasts Isolated from many extreme environments.</title>
        <authorList>
            <person name="Coleine C."/>
            <person name="Stajich J.E."/>
            <person name="Selbmann L."/>
        </authorList>
    </citation>
    <scope>NUCLEOTIDE SEQUENCE [LARGE SCALE GENOMIC DNA]</scope>
    <source>
        <strain evidence="3 4">CCFEE 5910</strain>
    </source>
</reference>
<dbReference type="AlphaFoldDB" id="A0AAN7Y4Y9"/>
<feature type="region of interest" description="Disordered" evidence="2">
    <location>
        <begin position="125"/>
        <end position="165"/>
    </location>
</feature>
<name>A0AAN7Y4Y9_9EURO</name>
<evidence type="ECO:0000256" key="2">
    <source>
        <dbReference type="SAM" id="MobiDB-lite"/>
    </source>
</evidence>
<comment type="caution">
    <text evidence="3">The sequence shown here is derived from an EMBL/GenBank/DDBJ whole genome shotgun (WGS) entry which is preliminary data.</text>
</comment>
<dbReference type="Proteomes" id="UP001309876">
    <property type="component" value="Unassembled WGS sequence"/>
</dbReference>
<evidence type="ECO:0000313" key="4">
    <source>
        <dbReference type="Proteomes" id="UP001309876"/>
    </source>
</evidence>
<organism evidence="3 4">
    <name type="scientific">Lithohypha guttulata</name>
    <dbReference type="NCBI Taxonomy" id="1690604"/>
    <lineage>
        <taxon>Eukaryota</taxon>
        <taxon>Fungi</taxon>
        <taxon>Dikarya</taxon>
        <taxon>Ascomycota</taxon>
        <taxon>Pezizomycotina</taxon>
        <taxon>Eurotiomycetes</taxon>
        <taxon>Chaetothyriomycetidae</taxon>
        <taxon>Chaetothyriales</taxon>
        <taxon>Trichomeriaceae</taxon>
        <taxon>Lithohypha</taxon>
    </lineage>
</organism>
<keyword evidence="4" id="KW-1185">Reference proteome</keyword>
<evidence type="ECO:0000256" key="1">
    <source>
        <dbReference type="SAM" id="Coils"/>
    </source>
</evidence>
<protein>
    <submittedName>
        <fullName evidence="3">Uncharacterized protein</fullName>
    </submittedName>
</protein>
<proteinExistence type="predicted"/>
<gene>
    <name evidence="3" type="ORF">LTR05_006655</name>
</gene>
<sequence length="268" mass="30661">MPESHQAWKVKLVTAFIVVCDWHNYRDGAFRGRVTGDTTFEGAIEIFLRSNAFSTEEKKQYITPLLLHVRRCEILERQGPDDDVLEQQRGRIKKYFEIFPQQDSHELEMENLSLSKSVSAHIVEDDGEATDDGSEKRIGTRHGDEDVSDHEISEDDDDDDSADGHAVDFETEAGWYTMLVCADDDEVVTSKVYKCRKEELTGRSKPVFESNDKHEVATFIKIEEKIALLTASRKEAKSDVEAKKKELETVQAERDGFMRMIEGQREGH</sequence>
<feature type="coiled-coil region" evidence="1">
    <location>
        <begin position="226"/>
        <end position="253"/>
    </location>
</feature>
<dbReference type="EMBL" id="JAVRRJ010000007">
    <property type="protein sequence ID" value="KAK5082774.1"/>
    <property type="molecule type" value="Genomic_DNA"/>
</dbReference>
<accession>A0AAN7Y4Y9</accession>
<evidence type="ECO:0000313" key="3">
    <source>
        <dbReference type="EMBL" id="KAK5082774.1"/>
    </source>
</evidence>
<keyword evidence="1" id="KW-0175">Coiled coil</keyword>
<feature type="compositionally biased region" description="Acidic residues" evidence="2">
    <location>
        <begin position="152"/>
        <end position="161"/>
    </location>
</feature>